<evidence type="ECO:0000256" key="3">
    <source>
        <dbReference type="ARBA" id="ARBA00018242"/>
    </source>
</evidence>
<keyword evidence="5" id="KW-0747">Spliceosome</keyword>
<dbReference type="InterPro" id="IPR039979">
    <property type="entry name" value="PRPF18"/>
</dbReference>
<feature type="region of interest" description="Disordered" evidence="8">
    <location>
        <begin position="45"/>
        <end position="93"/>
    </location>
</feature>
<dbReference type="InterPro" id="IPR014906">
    <property type="entry name" value="PRP4-like"/>
</dbReference>
<dbReference type="EMBL" id="JBCLYO010000016">
    <property type="protein sequence ID" value="KAL0081946.1"/>
    <property type="molecule type" value="Genomic_DNA"/>
</dbReference>
<evidence type="ECO:0000256" key="6">
    <source>
        <dbReference type="ARBA" id="ARBA00023187"/>
    </source>
</evidence>
<evidence type="ECO:0000256" key="8">
    <source>
        <dbReference type="SAM" id="MobiDB-lite"/>
    </source>
</evidence>
<comment type="similarity">
    <text evidence="2">Belongs to the PRP18 family.</text>
</comment>
<evidence type="ECO:0000256" key="2">
    <source>
        <dbReference type="ARBA" id="ARBA00008137"/>
    </source>
</evidence>
<dbReference type="Pfam" id="PF08799">
    <property type="entry name" value="PRP4"/>
    <property type="match status" value="1"/>
</dbReference>
<comment type="subcellular location">
    <subcellularLocation>
        <location evidence="1">Nucleus</location>
    </subcellularLocation>
</comment>
<dbReference type="SMART" id="SM00500">
    <property type="entry name" value="SFM"/>
    <property type="match status" value="1"/>
</dbReference>
<dbReference type="Gene3D" id="1.20.940.10">
    <property type="entry name" value="Functional domain of the splicing factor Prp18"/>
    <property type="match status" value="1"/>
</dbReference>
<keyword evidence="11" id="KW-1185">Reference proteome</keyword>
<dbReference type="Proteomes" id="UP001448207">
    <property type="component" value="Unassembled WGS sequence"/>
</dbReference>
<keyword evidence="4" id="KW-0507">mRNA processing</keyword>
<reference evidence="10 11" key="1">
    <citation type="submission" date="2024-04" db="EMBL/GenBank/DDBJ databases">
        <title>Symmetric and asymmetric DNA N6-adenine methylation regulates different biological responses in Mucorales.</title>
        <authorList>
            <consortium name="Lawrence Berkeley National Laboratory"/>
            <person name="Lax C."/>
            <person name="Mondo S.J."/>
            <person name="Osorio-Concepcion M."/>
            <person name="Muszewska A."/>
            <person name="Corrochano-Luque M."/>
            <person name="Gutierrez G."/>
            <person name="Riley R."/>
            <person name="Lipzen A."/>
            <person name="Guo J."/>
            <person name="Hundley H."/>
            <person name="Amirebrahimi M."/>
            <person name="Ng V."/>
            <person name="Lorenzo-Gutierrez D."/>
            <person name="Binder U."/>
            <person name="Yang J."/>
            <person name="Song Y."/>
            <person name="Canovas D."/>
            <person name="Navarro E."/>
            <person name="Freitag M."/>
            <person name="Gabaldon T."/>
            <person name="Grigoriev I.V."/>
            <person name="Corrochano L.M."/>
            <person name="Nicolas F.E."/>
            <person name="Garre V."/>
        </authorList>
    </citation>
    <scope>NUCLEOTIDE SEQUENCE [LARGE SCALE GENOMIC DNA]</scope>
    <source>
        <strain evidence="10 11">L51</strain>
    </source>
</reference>
<accession>A0ABR3AUV8</accession>
<proteinExistence type="inferred from homology"/>
<gene>
    <name evidence="10" type="ORF">J3Q64DRAFT_1179221</name>
</gene>
<evidence type="ECO:0000259" key="9">
    <source>
        <dbReference type="SMART" id="SM00500"/>
    </source>
</evidence>
<comment type="caution">
    <text evidence="10">The sequence shown here is derived from an EMBL/GenBank/DDBJ whole genome shotgun (WGS) entry which is preliminary data.</text>
</comment>
<evidence type="ECO:0000256" key="7">
    <source>
        <dbReference type="ARBA" id="ARBA00023242"/>
    </source>
</evidence>
<evidence type="ECO:0000256" key="4">
    <source>
        <dbReference type="ARBA" id="ARBA00022664"/>
    </source>
</evidence>
<organism evidence="10 11">
    <name type="scientific">Phycomyces blakesleeanus</name>
    <dbReference type="NCBI Taxonomy" id="4837"/>
    <lineage>
        <taxon>Eukaryota</taxon>
        <taxon>Fungi</taxon>
        <taxon>Fungi incertae sedis</taxon>
        <taxon>Mucoromycota</taxon>
        <taxon>Mucoromycotina</taxon>
        <taxon>Mucoromycetes</taxon>
        <taxon>Mucorales</taxon>
        <taxon>Phycomycetaceae</taxon>
        <taxon>Phycomyces</taxon>
    </lineage>
</organism>
<dbReference type="SUPFAM" id="SSF47938">
    <property type="entry name" value="Functional domain of the splicing factor Prp18"/>
    <property type="match status" value="1"/>
</dbReference>
<dbReference type="SUPFAM" id="SSF158230">
    <property type="entry name" value="PRP4-like"/>
    <property type="match status" value="1"/>
</dbReference>
<evidence type="ECO:0000313" key="10">
    <source>
        <dbReference type="EMBL" id="KAL0081946.1"/>
    </source>
</evidence>
<dbReference type="Gene3D" id="4.10.280.110">
    <property type="entry name" value="Pre-mRNA processing factor 4 domain"/>
    <property type="match status" value="1"/>
</dbReference>
<keyword evidence="6" id="KW-0508">mRNA splicing</keyword>
<dbReference type="InterPro" id="IPR004098">
    <property type="entry name" value="Prp18"/>
</dbReference>
<evidence type="ECO:0000256" key="1">
    <source>
        <dbReference type="ARBA" id="ARBA00004123"/>
    </source>
</evidence>
<sequence length="357" mass="41979">MDFLKSAIAEEISKKRKVIDSASSNGRAEKKKYLSRAELERIREEEYHREENERIAKEKEKKDIQKEKEDQVIREQEKQQAAAKESKESKEEHVEIETFNISRQEVVRRLRAKGQPIRLFAETDKQCRIRLRALELMEERSEDQGQRNDFMRQLGEMEEGMKLDVLRQKDGIVDDKSLKKPKKPDLVVEPITLGLLQADRDRLNMQIYAYLAYTQQEWADFMEQRPEEEKRSTQGKRAAVLQKQTAEYIKPLLKQLKKRSLEPDILARVAEITHHMQNRRYRDAQDSYLQLSIGNAPWPIGVTMVGIHERSAREKIFSSQVAHVLNDETSRKWIQSVKRLMTFAQSKYPPDTLSQIS</sequence>
<dbReference type="Pfam" id="PF02840">
    <property type="entry name" value="Prp18"/>
    <property type="match status" value="1"/>
</dbReference>
<evidence type="ECO:0000313" key="11">
    <source>
        <dbReference type="Proteomes" id="UP001448207"/>
    </source>
</evidence>
<keyword evidence="7" id="KW-0539">Nucleus</keyword>
<dbReference type="PANTHER" id="PTHR13007:SF19">
    <property type="entry name" value="PRE-MRNA-SPLICING FACTOR 18"/>
    <property type="match status" value="1"/>
</dbReference>
<name>A0ABR3AUV8_PHYBL</name>
<evidence type="ECO:0000256" key="5">
    <source>
        <dbReference type="ARBA" id="ARBA00022728"/>
    </source>
</evidence>
<dbReference type="PANTHER" id="PTHR13007">
    <property type="entry name" value="PRE-MRNA SPLICING FACTOR-RELATED"/>
    <property type="match status" value="1"/>
</dbReference>
<protein>
    <recommendedName>
        <fullName evidence="3">Pre-mRNA-splicing factor 18</fullName>
    </recommendedName>
</protein>
<dbReference type="InterPro" id="IPR036285">
    <property type="entry name" value="PRP4-like_sf"/>
</dbReference>
<feature type="domain" description="Pre-mRNA processing factor 4 (PRP4)-like" evidence="9">
    <location>
        <begin position="101"/>
        <end position="152"/>
    </location>
</feature>